<keyword evidence="6" id="KW-0255">Endonuclease</keyword>
<dbReference type="GO" id="GO:0042781">
    <property type="term" value="F:3'-tRNA processing endoribonuclease activity"/>
    <property type="evidence" value="ECO:0007669"/>
    <property type="project" value="TreeGrafter"/>
</dbReference>
<keyword evidence="4" id="KW-0540">Nuclease</keyword>
<dbReference type="InterPro" id="IPR036866">
    <property type="entry name" value="RibonucZ/Hydroxyglut_hydro"/>
</dbReference>
<keyword evidence="8" id="KW-0862">Zinc</keyword>
<evidence type="ECO:0000256" key="7">
    <source>
        <dbReference type="ARBA" id="ARBA00022801"/>
    </source>
</evidence>
<evidence type="ECO:0000256" key="8">
    <source>
        <dbReference type="ARBA" id="ARBA00022833"/>
    </source>
</evidence>
<protein>
    <submittedName>
        <fullName evidence="11">Beta-lactamase-like protein</fullName>
    </submittedName>
</protein>
<dbReference type="Pfam" id="PF23023">
    <property type="entry name" value="Anti-Pycsar_Apyc1"/>
    <property type="match status" value="1"/>
</dbReference>
<dbReference type="EMBL" id="MCGN01000012">
    <property type="protein sequence ID" value="ORY90339.1"/>
    <property type="molecule type" value="Genomic_DNA"/>
</dbReference>
<accession>A0A1X2GZU8</accession>
<evidence type="ECO:0000256" key="3">
    <source>
        <dbReference type="ARBA" id="ARBA00022694"/>
    </source>
</evidence>
<evidence type="ECO:0000256" key="6">
    <source>
        <dbReference type="ARBA" id="ARBA00022759"/>
    </source>
</evidence>
<keyword evidence="3" id="KW-0819">tRNA processing</keyword>
<dbReference type="Proteomes" id="UP000242180">
    <property type="component" value="Unassembled WGS sequence"/>
</dbReference>
<comment type="subunit">
    <text evidence="2">Homodimer.</text>
</comment>
<dbReference type="SUPFAM" id="SSF56281">
    <property type="entry name" value="Metallo-hydrolase/oxidoreductase"/>
    <property type="match status" value="1"/>
</dbReference>
<organism evidence="11 12">
    <name type="scientific">Syncephalastrum racemosum</name>
    <name type="common">Filamentous fungus</name>
    <dbReference type="NCBI Taxonomy" id="13706"/>
    <lineage>
        <taxon>Eukaryota</taxon>
        <taxon>Fungi</taxon>
        <taxon>Fungi incertae sedis</taxon>
        <taxon>Mucoromycota</taxon>
        <taxon>Mucoromycotina</taxon>
        <taxon>Mucoromycetes</taxon>
        <taxon>Mucorales</taxon>
        <taxon>Syncephalastraceae</taxon>
        <taxon>Syncephalastrum</taxon>
    </lineage>
</organism>
<comment type="cofactor">
    <cofactor evidence="1">
        <name>Zn(2+)</name>
        <dbReference type="ChEBI" id="CHEBI:29105"/>
    </cofactor>
</comment>
<dbReference type="STRING" id="13706.A0A1X2GZU8"/>
<dbReference type="GO" id="GO:0005634">
    <property type="term" value="C:nucleus"/>
    <property type="evidence" value="ECO:0007669"/>
    <property type="project" value="TreeGrafter"/>
</dbReference>
<dbReference type="CDD" id="cd07717">
    <property type="entry name" value="RNaseZ_ZiPD-like_MBL-fold"/>
    <property type="match status" value="1"/>
</dbReference>
<reference evidence="11 12" key="1">
    <citation type="submission" date="2016-07" db="EMBL/GenBank/DDBJ databases">
        <title>Pervasive Adenine N6-methylation of Active Genes in Fungi.</title>
        <authorList>
            <consortium name="DOE Joint Genome Institute"/>
            <person name="Mondo S.J."/>
            <person name="Dannebaum R.O."/>
            <person name="Kuo R.C."/>
            <person name="Labutti K."/>
            <person name="Haridas S."/>
            <person name="Kuo A."/>
            <person name="Salamov A."/>
            <person name="Ahrendt S.R."/>
            <person name="Lipzen A."/>
            <person name="Sullivan W."/>
            <person name="Andreopoulos W.B."/>
            <person name="Clum A."/>
            <person name="Lindquist E."/>
            <person name="Daum C."/>
            <person name="Ramamoorthy G.K."/>
            <person name="Gryganskyi A."/>
            <person name="Culley D."/>
            <person name="Magnuson J.K."/>
            <person name="James T.Y."/>
            <person name="O'Malley M.A."/>
            <person name="Stajich J.E."/>
            <person name="Spatafora J.W."/>
            <person name="Visel A."/>
            <person name="Grigoriev I.V."/>
        </authorList>
    </citation>
    <scope>NUCLEOTIDE SEQUENCE [LARGE SCALE GENOMIC DNA]</scope>
    <source>
        <strain evidence="11 12">NRRL 2496</strain>
    </source>
</reference>
<keyword evidence="12" id="KW-1185">Reference proteome</keyword>
<feature type="region of interest" description="Disordered" evidence="10">
    <location>
        <begin position="65"/>
        <end position="90"/>
    </location>
</feature>
<evidence type="ECO:0000313" key="12">
    <source>
        <dbReference type="Proteomes" id="UP000242180"/>
    </source>
</evidence>
<evidence type="ECO:0000256" key="10">
    <source>
        <dbReference type="SAM" id="MobiDB-lite"/>
    </source>
</evidence>
<feature type="compositionally biased region" description="Low complexity" evidence="10">
    <location>
        <begin position="65"/>
        <end position="76"/>
    </location>
</feature>
<dbReference type="Gene3D" id="3.60.15.10">
    <property type="entry name" value="Ribonuclease Z/Hydroxyacylglutathione hydrolase-like"/>
    <property type="match status" value="1"/>
</dbReference>
<dbReference type="GO" id="GO:0046872">
    <property type="term" value="F:metal ion binding"/>
    <property type="evidence" value="ECO:0007669"/>
    <property type="project" value="UniProtKB-KW"/>
</dbReference>
<feature type="coiled-coil region" evidence="9">
    <location>
        <begin position="145"/>
        <end position="212"/>
    </location>
</feature>
<dbReference type="HAMAP" id="MF_01818">
    <property type="entry name" value="RNase_Z_BN"/>
    <property type="match status" value="1"/>
</dbReference>
<keyword evidence="9" id="KW-0175">Coiled coil</keyword>
<evidence type="ECO:0000256" key="5">
    <source>
        <dbReference type="ARBA" id="ARBA00022723"/>
    </source>
</evidence>
<dbReference type="AlphaFoldDB" id="A0A1X2GZU8"/>
<dbReference type="InParanoid" id="A0A1X2GZU8"/>
<dbReference type="PANTHER" id="PTHR46018:SF2">
    <property type="entry name" value="ZINC PHOSPHODIESTERASE ELAC PROTEIN 1"/>
    <property type="match status" value="1"/>
</dbReference>
<dbReference type="InterPro" id="IPR013471">
    <property type="entry name" value="RNase_Z/BN"/>
</dbReference>
<evidence type="ECO:0000256" key="9">
    <source>
        <dbReference type="SAM" id="Coils"/>
    </source>
</evidence>
<feature type="region of interest" description="Disordered" evidence="10">
    <location>
        <begin position="1"/>
        <end position="39"/>
    </location>
</feature>
<dbReference type="PANTHER" id="PTHR46018">
    <property type="entry name" value="ZINC PHOSPHODIESTERASE ELAC PROTEIN 1"/>
    <property type="match status" value="1"/>
</dbReference>
<evidence type="ECO:0000313" key="11">
    <source>
        <dbReference type="EMBL" id="ORY90339.1"/>
    </source>
</evidence>
<feature type="region of interest" description="Disordered" evidence="10">
    <location>
        <begin position="103"/>
        <end position="122"/>
    </location>
</feature>
<keyword evidence="7" id="KW-0378">Hydrolase</keyword>
<sequence>MSQPLVDLDDDDLPPETQLTTRSMKRPHSQKKGEETDIMKRARTTATVAETSETVAVATTTAATTARNTTHTTAGAKENIVSLPTPSPPHLSQLPSSYEPIYTQQQHASSQPILSSRPSQYNSNHMVSDYTPLHRRNDYGEPHHVETIRTEYEQLKAQYRSLEARYQALEKNYEDLALVRDTEAETLYKHYKQNAEERIQTMEAVISEQKEQLMRREVDYRLLKRDLEQGKIPLKHQQPQEQSDIIREKDEQIQELWRKLQGSQSEQHDDLSKGMKELQTSLTGFSILEAKVVTNGNTVYKCVQQGRHGNNNTYSPFANAYKQHSQYTDTVHLHSMVPLDITFLGTGSAQPSATRNHQSMALRVNGDIWLFDAGEATQHQLQKSELKMGRITKIFITHMHGDHCFGLPPLLCTVSENMNPNRTESTPIDVYGPPPLRPWLRASLGLTHSRLGRPYRVHTFAMPDETATVDVPMHPDELPGNDLPLNAFISITDTWQVAACAIQHSVPSLGFALKEGPIPGKLDRDRLVPLLQAHADALRAQGFKQPLAALGQLQKGKTVVLPDLTLSPPEPRPGRTLVILGDTCCPDSIIDMVRDVDLLVHEATNALTALDKPGTTQEEVEARAKDHGHSTPQMAGDFAKRLGAKRMILTHFSARYRGDTDPESLAVMETIRKQAIETFGSDKVDCARDLSCFEIKSSS</sequence>
<gene>
    <name evidence="11" type="ORF">BCR43DRAFT_508858</name>
</gene>
<dbReference type="OrthoDB" id="527344at2759"/>
<evidence type="ECO:0000256" key="4">
    <source>
        <dbReference type="ARBA" id="ARBA00022722"/>
    </source>
</evidence>
<evidence type="ECO:0000256" key="2">
    <source>
        <dbReference type="ARBA" id="ARBA00011738"/>
    </source>
</evidence>
<comment type="caution">
    <text evidence="11">The sequence shown here is derived from an EMBL/GenBank/DDBJ whole genome shotgun (WGS) entry which is preliminary data.</text>
</comment>
<proteinExistence type="inferred from homology"/>
<name>A0A1X2GZU8_SYNRA</name>
<keyword evidence="5" id="KW-0479">Metal-binding</keyword>
<evidence type="ECO:0000256" key="1">
    <source>
        <dbReference type="ARBA" id="ARBA00001947"/>
    </source>
</evidence>